<dbReference type="Gene3D" id="3.40.250.10">
    <property type="entry name" value="Rhodanese-like domain"/>
    <property type="match status" value="1"/>
</dbReference>
<keyword evidence="3 6" id="KW-0812">Transmembrane</keyword>
<protein>
    <submittedName>
        <fullName evidence="8">Membrane protein</fullName>
    </submittedName>
</protein>
<accession>A0A8J3AYZ4</accession>
<name>A0A8J3AYZ4_9BURK</name>
<evidence type="ECO:0000259" key="7">
    <source>
        <dbReference type="PROSITE" id="PS50206"/>
    </source>
</evidence>
<dbReference type="GO" id="GO:0004792">
    <property type="term" value="F:thiosulfate-cyanide sulfurtransferase activity"/>
    <property type="evidence" value="ECO:0007669"/>
    <property type="project" value="InterPro"/>
</dbReference>
<keyword evidence="4 6" id="KW-1133">Transmembrane helix</keyword>
<reference evidence="8" key="1">
    <citation type="journal article" date="2014" name="Int. J. Syst. Evol. Microbiol.">
        <title>Complete genome sequence of Corynebacterium casei LMG S-19264T (=DSM 44701T), isolated from a smear-ripened cheese.</title>
        <authorList>
            <consortium name="US DOE Joint Genome Institute (JGI-PGF)"/>
            <person name="Walter F."/>
            <person name="Albersmeier A."/>
            <person name="Kalinowski J."/>
            <person name="Ruckert C."/>
        </authorList>
    </citation>
    <scope>NUCLEOTIDE SEQUENCE</scope>
    <source>
        <strain evidence="8">CCM 7664</strain>
    </source>
</reference>
<evidence type="ECO:0000256" key="2">
    <source>
        <dbReference type="ARBA" id="ARBA00022475"/>
    </source>
</evidence>
<keyword evidence="9" id="KW-1185">Reference proteome</keyword>
<comment type="subcellular location">
    <subcellularLocation>
        <location evidence="1">Cell membrane</location>
        <topology evidence="1">Multi-pass membrane protein</topology>
    </subcellularLocation>
</comment>
<dbReference type="Pfam" id="PF09335">
    <property type="entry name" value="VTT_dom"/>
    <property type="match status" value="1"/>
</dbReference>
<dbReference type="GO" id="GO:0005737">
    <property type="term" value="C:cytoplasm"/>
    <property type="evidence" value="ECO:0007669"/>
    <property type="project" value="InterPro"/>
</dbReference>
<gene>
    <name evidence="8" type="ORF">GCM10011430_18900</name>
</gene>
<dbReference type="Proteomes" id="UP000627205">
    <property type="component" value="Unassembled WGS sequence"/>
</dbReference>
<evidence type="ECO:0000313" key="8">
    <source>
        <dbReference type="EMBL" id="GGI54716.1"/>
    </source>
</evidence>
<dbReference type="InterPro" id="IPR001763">
    <property type="entry name" value="Rhodanese-like_dom"/>
</dbReference>
<keyword evidence="5 6" id="KW-0472">Membrane</keyword>
<evidence type="ECO:0000256" key="5">
    <source>
        <dbReference type="ARBA" id="ARBA00023136"/>
    </source>
</evidence>
<proteinExistence type="predicted"/>
<dbReference type="AlphaFoldDB" id="A0A8J3AYZ4"/>
<reference evidence="8" key="2">
    <citation type="submission" date="2020-09" db="EMBL/GenBank/DDBJ databases">
        <authorList>
            <person name="Sun Q."/>
            <person name="Sedlacek I."/>
        </authorList>
    </citation>
    <scope>NUCLEOTIDE SEQUENCE</scope>
    <source>
        <strain evidence="8">CCM 7664</strain>
    </source>
</reference>
<dbReference type="InterPro" id="IPR032816">
    <property type="entry name" value="VTT_dom"/>
</dbReference>
<dbReference type="EMBL" id="BMDP01000002">
    <property type="protein sequence ID" value="GGI54716.1"/>
    <property type="molecule type" value="Genomic_DNA"/>
</dbReference>
<dbReference type="InterPro" id="IPR023695">
    <property type="entry name" value="Thiosulf_sulfurTrfase"/>
</dbReference>
<dbReference type="PANTHER" id="PTHR42709">
    <property type="entry name" value="ALKALINE PHOSPHATASE LIKE PROTEIN"/>
    <property type="match status" value="1"/>
</dbReference>
<dbReference type="GO" id="GO:0005886">
    <property type="term" value="C:plasma membrane"/>
    <property type="evidence" value="ECO:0007669"/>
    <property type="project" value="UniProtKB-SubCell"/>
</dbReference>
<dbReference type="InterPro" id="IPR036873">
    <property type="entry name" value="Rhodanese-like_dom_sf"/>
</dbReference>
<feature type="domain" description="Rhodanese" evidence="7">
    <location>
        <begin position="217"/>
        <end position="308"/>
    </location>
</feature>
<keyword evidence="2" id="KW-1003">Cell membrane</keyword>
<feature type="transmembrane region" description="Helical" evidence="6">
    <location>
        <begin position="167"/>
        <end position="188"/>
    </location>
</feature>
<dbReference type="Pfam" id="PF00581">
    <property type="entry name" value="Rhodanese"/>
    <property type="match status" value="1"/>
</dbReference>
<evidence type="ECO:0000256" key="1">
    <source>
        <dbReference type="ARBA" id="ARBA00004651"/>
    </source>
</evidence>
<dbReference type="PANTHER" id="PTHR42709:SF6">
    <property type="entry name" value="UNDECAPRENYL PHOSPHATE TRANSPORTER A"/>
    <property type="match status" value="1"/>
</dbReference>
<dbReference type="CDD" id="cd01444">
    <property type="entry name" value="GlpE_ST"/>
    <property type="match status" value="1"/>
</dbReference>
<evidence type="ECO:0000313" key="9">
    <source>
        <dbReference type="Proteomes" id="UP000627205"/>
    </source>
</evidence>
<dbReference type="PROSITE" id="PS50206">
    <property type="entry name" value="RHODANESE_3"/>
    <property type="match status" value="1"/>
</dbReference>
<comment type="caution">
    <text evidence="8">The sequence shown here is derived from an EMBL/GenBank/DDBJ whole genome shotgun (WGS) entry which is preliminary data.</text>
</comment>
<feature type="transmembrane region" description="Helical" evidence="6">
    <location>
        <begin position="141"/>
        <end position="161"/>
    </location>
</feature>
<organism evidence="8 9">
    <name type="scientific">Oxalicibacterium solurbis</name>
    <dbReference type="NCBI Taxonomy" id="69280"/>
    <lineage>
        <taxon>Bacteria</taxon>
        <taxon>Pseudomonadati</taxon>
        <taxon>Pseudomonadota</taxon>
        <taxon>Betaproteobacteria</taxon>
        <taxon>Burkholderiales</taxon>
        <taxon>Oxalobacteraceae</taxon>
        <taxon>Oxalicibacterium</taxon>
    </lineage>
</organism>
<feature type="transmembrane region" description="Helical" evidence="6">
    <location>
        <begin position="12"/>
        <end position="31"/>
    </location>
</feature>
<evidence type="ECO:0000256" key="6">
    <source>
        <dbReference type="SAM" id="Phobius"/>
    </source>
</evidence>
<dbReference type="SUPFAM" id="SSF52821">
    <property type="entry name" value="Rhodanese/Cell cycle control phosphatase"/>
    <property type="match status" value="1"/>
</dbReference>
<evidence type="ECO:0000256" key="3">
    <source>
        <dbReference type="ARBA" id="ARBA00022692"/>
    </source>
</evidence>
<dbReference type="RefSeq" id="WP_188420952.1">
    <property type="nucleotide sequence ID" value="NZ_BMDP01000002.1"/>
</dbReference>
<sequence>MNFLLDLIEQYGLLFVFGNVLIEQLGAPVPAYPTLVITGALLGRGEYSAPMLLLTGVIAALIADYAWYLAGRRYGGRVMAKLCRISLSPDSCVRQTEGVYARYGAASLLIAKFVPGFASVASALAGAIGTRSGKFLLFDSLGAMLWCGSAIFLGSLFSSAVSDLLDILASLGKWGLALVALAFAVYLAKKWWQRYTFLKDLRMARITVKELDALLKGGNPPTIIDVRTGLARQNGRIPGAMVMSADDDLSALVINPQTDSEVIIYCACPNEVSAARLAKRLMQRGYTRVRPLTGGIDAWVAAGYTVEQN</sequence>
<feature type="transmembrane region" description="Helical" evidence="6">
    <location>
        <begin position="51"/>
        <end position="70"/>
    </location>
</feature>
<dbReference type="InterPro" id="IPR051311">
    <property type="entry name" value="DedA_domain"/>
</dbReference>
<dbReference type="SMART" id="SM00450">
    <property type="entry name" value="RHOD"/>
    <property type="match status" value="1"/>
</dbReference>
<evidence type="ECO:0000256" key="4">
    <source>
        <dbReference type="ARBA" id="ARBA00022989"/>
    </source>
</evidence>